<dbReference type="FunFam" id="3.40.50.2000:FF:000019">
    <property type="entry name" value="Glycosyltransferase"/>
    <property type="match status" value="1"/>
</dbReference>
<sequence length="474" mass="52542">MEQKKQHVLLVTYPAQGHINPVLHLARRLAAANGAAVTFSTSVSAHRRMFPSLAAPNDEVQDGPVAHIPFSDGFDEEGFVRGTHDARQYLSQLRTLGSSSVSSILQSLRDRSRPVDCVVYTFCLPWAADVARANGVPSAQYWIQPATVFAIYYHYFHGYSSLITTACSNSEEDPKSTIKFPCLPPLQARDLPSFLTVPPDDPSAVVLDMLKDTFDTLDRERALSSSKPKVLMNTFAELEEDALSAVEDLALIPIGPILSPPDAGRYLLKLDEKGYMEWLDSKPRGSVVYVSFGSMTVLKKEQREEILNGMRDSGRPYLWVLRRECRWEGLELQDDGENGMVVEWCSQVEVLSHPSVGCFVTHCGWNSTFESLVCGVPTVGVPQWTDQGTNAMLAEKIWGTGVRGEANGEGVLEREELKRCLDLVMGEGESSVRIKKNVELWRDKAREAMSAGGSSYQNLRKFVDGITKSGQTIF</sequence>
<dbReference type="EMBL" id="JANAVB010025999">
    <property type="protein sequence ID" value="KAJ6819637.1"/>
    <property type="molecule type" value="Genomic_DNA"/>
</dbReference>
<evidence type="ECO:0000313" key="6">
    <source>
        <dbReference type="Proteomes" id="UP001140949"/>
    </source>
</evidence>
<keyword evidence="3" id="KW-0328">Glycosyltransferase</keyword>
<dbReference type="CDD" id="cd03784">
    <property type="entry name" value="GT1_Gtf-like"/>
    <property type="match status" value="1"/>
</dbReference>
<protein>
    <recommendedName>
        <fullName evidence="4">Glycosyltransferase</fullName>
        <ecNumber evidence="4">2.4.1.-</ecNumber>
    </recommendedName>
</protein>
<evidence type="ECO:0000256" key="3">
    <source>
        <dbReference type="RuleBase" id="RU003718"/>
    </source>
</evidence>
<proteinExistence type="inferred from homology"/>
<dbReference type="PANTHER" id="PTHR11926">
    <property type="entry name" value="GLUCOSYL/GLUCURONOSYL TRANSFERASES"/>
    <property type="match status" value="1"/>
</dbReference>
<evidence type="ECO:0000256" key="4">
    <source>
        <dbReference type="RuleBase" id="RU362057"/>
    </source>
</evidence>
<dbReference type="PANTHER" id="PTHR11926:SF1534">
    <property type="entry name" value="GLYCOSYLTRANSFERASE"/>
    <property type="match status" value="1"/>
</dbReference>
<comment type="similarity">
    <text evidence="1 3">Belongs to the UDP-glycosyltransferase family.</text>
</comment>
<dbReference type="SUPFAM" id="SSF53756">
    <property type="entry name" value="UDP-Glycosyltransferase/glycogen phosphorylase"/>
    <property type="match status" value="1"/>
</dbReference>
<keyword evidence="6" id="KW-1185">Reference proteome</keyword>
<dbReference type="PROSITE" id="PS50007">
    <property type="entry name" value="PIPLC_X_DOMAIN"/>
    <property type="match status" value="1"/>
</dbReference>
<dbReference type="Pfam" id="PF00201">
    <property type="entry name" value="UDPGT"/>
    <property type="match status" value="1"/>
</dbReference>
<evidence type="ECO:0000256" key="1">
    <source>
        <dbReference type="ARBA" id="ARBA00009995"/>
    </source>
</evidence>
<dbReference type="GO" id="GO:0080043">
    <property type="term" value="F:quercetin 3-O-glucosyltransferase activity"/>
    <property type="evidence" value="ECO:0007669"/>
    <property type="project" value="TreeGrafter"/>
</dbReference>
<evidence type="ECO:0000313" key="5">
    <source>
        <dbReference type="EMBL" id="KAJ6819637.1"/>
    </source>
</evidence>
<dbReference type="Proteomes" id="UP001140949">
    <property type="component" value="Unassembled WGS sequence"/>
</dbReference>
<dbReference type="InterPro" id="IPR035595">
    <property type="entry name" value="UDP_glycos_trans_CS"/>
</dbReference>
<gene>
    <name evidence="5" type="ORF">M6B38_400520</name>
</gene>
<comment type="caution">
    <text evidence="5">The sequence shown here is derived from an EMBL/GenBank/DDBJ whole genome shotgun (WGS) entry which is preliminary data.</text>
</comment>
<dbReference type="EC" id="2.4.1.-" evidence="4"/>
<dbReference type="PROSITE" id="PS00375">
    <property type="entry name" value="UDPGT"/>
    <property type="match status" value="1"/>
</dbReference>
<dbReference type="InterPro" id="IPR002213">
    <property type="entry name" value="UDP_glucos_trans"/>
</dbReference>
<dbReference type="AlphaFoldDB" id="A0AAX6FTN4"/>
<reference evidence="5" key="2">
    <citation type="submission" date="2023-04" db="EMBL/GenBank/DDBJ databases">
        <authorList>
            <person name="Bruccoleri R.E."/>
            <person name="Oakeley E.J."/>
            <person name="Faust A.-M."/>
            <person name="Dessus-Babus S."/>
            <person name="Altorfer M."/>
            <person name="Burckhardt D."/>
            <person name="Oertli M."/>
            <person name="Naumann U."/>
            <person name="Petersen F."/>
            <person name="Wong J."/>
        </authorList>
    </citation>
    <scope>NUCLEOTIDE SEQUENCE</scope>
    <source>
        <strain evidence="5">GSM-AAB239-AS_SAM_17_03QT</strain>
        <tissue evidence="5">Leaf</tissue>
    </source>
</reference>
<organism evidence="5 6">
    <name type="scientific">Iris pallida</name>
    <name type="common">Sweet iris</name>
    <dbReference type="NCBI Taxonomy" id="29817"/>
    <lineage>
        <taxon>Eukaryota</taxon>
        <taxon>Viridiplantae</taxon>
        <taxon>Streptophyta</taxon>
        <taxon>Embryophyta</taxon>
        <taxon>Tracheophyta</taxon>
        <taxon>Spermatophyta</taxon>
        <taxon>Magnoliopsida</taxon>
        <taxon>Liliopsida</taxon>
        <taxon>Asparagales</taxon>
        <taxon>Iridaceae</taxon>
        <taxon>Iridoideae</taxon>
        <taxon>Irideae</taxon>
        <taxon>Iris</taxon>
    </lineage>
</organism>
<keyword evidence="2 3" id="KW-0808">Transferase</keyword>
<name>A0AAX6FTN4_IRIPA</name>
<dbReference type="Gene3D" id="3.40.50.2000">
    <property type="entry name" value="Glycogen Phosphorylase B"/>
    <property type="match status" value="2"/>
</dbReference>
<accession>A0AAX6FTN4</accession>
<evidence type="ECO:0000256" key="2">
    <source>
        <dbReference type="ARBA" id="ARBA00022679"/>
    </source>
</evidence>
<dbReference type="GO" id="GO:0080044">
    <property type="term" value="F:quercetin 7-O-glucosyltransferase activity"/>
    <property type="evidence" value="ECO:0007669"/>
    <property type="project" value="TreeGrafter"/>
</dbReference>
<reference evidence="5" key="1">
    <citation type="journal article" date="2023" name="GigaByte">
        <title>Genome assembly of the bearded iris, Iris pallida Lam.</title>
        <authorList>
            <person name="Bruccoleri R.E."/>
            <person name="Oakeley E.J."/>
            <person name="Faust A.M.E."/>
            <person name="Altorfer M."/>
            <person name="Dessus-Babus S."/>
            <person name="Burckhardt D."/>
            <person name="Oertli M."/>
            <person name="Naumann U."/>
            <person name="Petersen F."/>
            <person name="Wong J."/>
        </authorList>
    </citation>
    <scope>NUCLEOTIDE SEQUENCE</scope>
    <source>
        <strain evidence="5">GSM-AAB239-AS_SAM_17_03QT</strain>
    </source>
</reference>